<feature type="chain" id="PRO_5039072885" description="DUF4352 domain-containing protein" evidence="2">
    <location>
        <begin position="23"/>
        <end position="214"/>
    </location>
</feature>
<protein>
    <recommendedName>
        <fullName evidence="5">DUF4352 domain-containing protein</fullName>
    </recommendedName>
</protein>
<evidence type="ECO:0000313" key="4">
    <source>
        <dbReference type="Proteomes" id="UP000509222"/>
    </source>
</evidence>
<feature type="signal peptide" evidence="2">
    <location>
        <begin position="1"/>
        <end position="22"/>
    </location>
</feature>
<proteinExistence type="predicted"/>
<dbReference type="InterPro" id="IPR029050">
    <property type="entry name" value="Immunoprotect_excell_Ig-like"/>
</dbReference>
<organism evidence="3 4">
    <name type="scientific">Planococcus glaciei</name>
    <dbReference type="NCBI Taxonomy" id="459472"/>
    <lineage>
        <taxon>Bacteria</taxon>
        <taxon>Bacillati</taxon>
        <taxon>Bacillota</taxon>
        <taxon>Bacilli</taxon>
        <taxon>Bacillales</taxon>
        <taxon>Caryophanaceae</taxon>
        <taxon>Planococcus</taxon>
    </lineage>
</organism>
<dbReference type="PROSITE" id="PS51257">
    <property type="entry name" value="PROKAR_LIPOPROTEIN"/>
    <property type="match status" value="1"/>
</dbReference>
<dbReference type="RefSeq" id="WP_176294297.1">
    <property type="nucleotide sequence ID" value="NZ_CP051177.1"/>
</dbReference>
<dbReference type="Proteomes" id="UP000509222">
    <property type="component" value="Chromosome"/>
</dbReference>
<evidence type="ECO:0008006" key="5">
    <source>
        <dbReference type="Google" id="ProtNLM"/>
    </source>
</evidence>
<accession>A0A7H8Q8J6</accession>
<keyword evidence="4" id="KW-1185">Reference proteome</keyword>
<gene>
    <name evidence="3" type="ORF">HF394_06395</name>
</gene>
<reference evidence="3 4" key="1">
    <citation type="submission" date="2020-04" db="EMBL/GenBank/DDBJ databases">
        <authorList>
            <person name="Pajer P."/>
            <person name="Broz P."/>
        </authorList>
    </citation>
    <scope>NUCLEOTIDE SEQUENCE [LARGE SCALE GENOMIC DNA]</scope>
    <source>
        <strain evidence="4">NRL-ATB46093</strain>
    </source>
</reference>
<name>A0A7H8Q8J6_9BACL</name>
<evidence type="ECO:0000313" key="3">
    <source>
        <dbReference type="EMBL" id="QKX50247.1"/>
    </source>
</evidence>
<reference evidence="4" key="2">
    <citation type="submission" date="2020-06" db="EMBL/GenBank/DDBJ databases">
        <title>Isolation of Planomicrobium glaciei.</title>
        <authorList>
            <person name="Malisova L."/>
            <person name="Safrankova R."/>
            <person name="Jakubu V."/>
            <person name="Spanelova P."/>
        </authorList>
    </citation>
    <scope>NUCLEOTIDE SEQUENCE [LARGE SCALE GENOMIC DNA]</scope>
    <source>
        <strain evidence="4">NRL-ATB46093</strain>
    </source>
</reference>
<dbReference type="AlphaFoldDB" id="A0A7H8Q8J6"/>
<dbReference type="EMBL" id="CP051177">
    <property type="protein sequence ID" value="QKX50247.1"/>
    <property type="molecule type" value="Genomic_DNA"/>
</dbReference>
<evidence type="ECO:0000256" key="2">
    <source>
        <dbReference type="SAM" id="SignalP"/>
    </source>
</evidence>
<evidence type="ECO:0000256" key="1">
    <source>
        <dbReference type="ARBA" id="ARBA00022729"/>
    </source>
</evidence>
<sequence length="214" mass="23971">MKKRLLYFFLLAILLMAGCSEQEEPSTVLAAEEANEVPAYYKGYVANPQVTADALLQEEGQAIRDDKGELVVNEVTMDSQVHKIGPVEITIREAKNLHYKPAHSLVDFYHSYTHDTEFDLVKFFVEIKNTSGEPLHFAPVALLETSSGEKKLWEDDVYLEELNGEIAAGETKSGNIGFLVEEADFEFLTITTSDVFAEGTEKIADAKTVDIRFR</sequence>
<dbReference type="Gene3D" id="2.60.40.1240">
    <property type="match status" value="1"/>
</dbReference>
<keyword evidence="1 2" id="KW-0732">Signal</keyword>